<evidence type="ECO:0000313" key="1">
    <source>
        <dbReference type="EMBL" id="GAA1074326.1"/>
    </source>
</evidence>
<evidence type="ECO:0000313" key="2">
    <source>
        <dbReference type="Proteomes" id="UP001500033"/>
    </source>
</evidence>
<dbReference type="Proteomes" id="UP001500033">
    <property type="component" value="Unassembled WGS sequence"/>
</dbReference>
<sequence length="89" mass="9537">MSSDCDGFAVYLHGPAETCIAMMRDMKAGGRLKGTIAVNRSMDLDRARVSAAPDRDDAPCDGDPPPAFHEADQALLAEAMELPRHHGLT</sequence>
<gene>
    <name evidence="1" type="ORF">GCM10009576_099290</name>
</gene>
<accession>A0ABP4DZH6</accession>
<reference evidence="2" key="1">
    <citation type="journal article" date="2019" name="Int. J. Syst. Evol. Microbiol.">
        <title>The Global Catalogue of Microorganisms (GCM) 10K type strain sequencing project: providing services to taxonomists for standard genome sequencing and annotation.</title>
        <authorList>
            <consortium name="The Broad Institute Genomics Platform"/>
            <consortium name="The Broad Institute Genome Sequencing Center for Infectious Disease"/>
            <person name="Wu L."/>
            <person name="Ma J."/>
        </authorList>
    </citation>
    <scope>NUCLEOTIDE SEQUENCE [LARGE SCALE GENOMIC DNA]</scope>
    <source>
        <strain evidence="2">JCM 11445</strain>
    </source>
</reference>
<proteinExistence type="predicted"/>
<comment type="caution">
    <text evidence="1">The sequence shown here is derived from an EMBL/GenBank/DDBJ whole genome shotgun (WGS) entry which is preliminary data.</text>
</comment>
<organism evidence="1 2">
    <name type="scientific">Streptomyces rhizosphaericus</name>
    <dbReference type="NCBI Taxonomy" id="114699"/>
    <lineage>
        <taxon>Bacteria</taxon>
        <taxon>Bacillati</taxon>
        <taxon>Actinomycetota</taxon>
        <taxon>Actinomycetes</taxon>
        <taxon>Kitasatosporales</taxon>
        <taxon>Streptomycetaceae</taxon>
        <taxon>Streptomyces</taxon>
        <taxon>Streptomyces violaceusniger group</taxon>
    </lineage>
</organism>
<protein>
    <submittedName>
        <fullName evidence="1">Uncharacterized protein</fullName>
    </submittedName>
</protein>
<keyword evidence="2" id="KW-1185">Reference proteome</keyword>
<name>A0ABP4DZH6_9ACTN</name>
<dbReference type="EMBL" id="BAAAIE010000539">
    <property type="protein sequence ID" value="GAA1074326.1"/>
    <property type="molecule type" value="Genomic_DNA"/>
</dbReference>